<feature type="transmembrane region" description="Helical" evidence="2">
    <location>
        <begin position="80"/>
        <end position="101"/>
    </location>
</feature>
<name>A0A8H6J951_9PEZI</name>
<reference evidence="3 4" key="1">
    <citation type="journal article" date="2020" name="Phytopathology">
        <title>Genome Sequence Resources of Colletotrichum truncatum, C. plurivorum, C. musicola, and C. sojae: Four Species Pathogenic to Soybean (Glycine max).</title>
        <authorList>
            <person name="Rogerio F."/>
            <person name="Boufleur T.R."/>
            <person name="Ciampi-Guillardi M."/>
            <person name="Sukno S.A."/>
            <person name="Thon M.R."/>
            <person name="Massola Junior N.S."/>
            <person name="Baroncelli R."/>
        </authorList>
    </citation>
    <scope>NUCLEOTIDE SEQUENCE [LARGE SCALE GENOMIC DNA]</scope>
    <source>
        <strain evidence="3 4">LFN0009</strain>
    </source>
</reference>
<proteinExistence type="predicted"/>
<gene>
    <name evidence="3" type="ORF">CSOJ01_07545</name>
</gene>
<keyword evidence="2" id="KW-0472">Membrane</keyword>
<evidence type="ECO:0000313" key="4">
    <source>
        <dbReference type="Proteomes" id="UP000652219"/>
    </source>
</evidence>
<keyword evidence="4" id="KW-1185">Reference proteome</keyword>
<dbReference type="AlphaFoldDB" id="A0A8H6J951"/>
<protein>
    <submittedName>
        <fullName evidence="3">Uncharacterized protein</fullName>
    </submittedName>
</protein>
<evidence type="ECO:0000256" key="1">
    <source>
        <dbReference type="SAM" id="MobiDB-lite"/>
    </source>
</evidence>
<keyword evidence="2" id="KW-1133">Transmembrane helix</keyword>
<keyword evidence="2" id="KW-0812">Transmembrane</keyword>
<organism evidence="3 4">
    <name type="scientific">Colletotrichum sojae</name>
    <dbReference type="NCBI Taxonomy" id="2175907"/>
    <lineage>
        <taxon>Eukaryota</taxon>
        <taxon>Fungi</taxon>
        <taxon>Dikarya</taxon>
        <taxon>Ascomycota</taxon>
        <taxon>Pezizomycotina</taxon>
        <taxon>Sordariomycetes</taxon>
        <taxon>Hypocreomycetidae</taxon>
        <taxon>Glomerellales</taxon>
        <taxon>Glomerellaceae</taxon>
        <taxon>Colletotrichum</taxon>
        <taxon>Colletotrichum orchidearum species complex</taxon>
    </lineage>
</organism>
<sequence>MCTVPARGQSRTSSELHRYAASPRRQTQGWAEPYLVSVWVKPRNPNLREKKTTPNTATKRIAAPCKGSEMTPLTTNRPLMALKMMGLISQVLYSAVFAVGARLSRRRSKMSPNADEKKIMYAARPASRQSRVSLTAFALRLTDERDQRVEASYDDIND</sequence>
<dbReference type="EMBL" id="WIGN01000118">
    <property type="protein sequence ID" value="KAF6808406.1"/>
    <property type="molecule type" value="Genomic_DNA"/>
</dbReference>
<dbReference type="Proteomes" id="UP000652219">
    <property type="component" value="Unassembled WGS sequence"/>
</dbReference>
<evidence type="ECO:0000256" key="2">
    <source>
        <dbReference type="SAM" id="Phobius"/>
    </source>
</evidence>
<feature type="region of interest" description="Disordered" evidence="1">
    <location>
        <begin position="1"/>
        <end position="23"/>
    </location>
</feature>
<accession>A0A8H6J951</accession>
<evidence type="ECO:0000313" key="3">
    <source>
        <dbReference type="EMBL" id="KAF6808406.1"/>
    </source>
</evidence>
<comment type="caution">
    <text evidence="3">The sequence shown here is derived from an EMBL/GenBank/DDBJ whole genome shotgun (WGS) entry which is preliminary data.</text>
</comment>